<dbReference type="GO" id="GO:0005737">
    <property type="term" value="C:cytoplasm"/>
    <property type="evidence" value="ECO:0007669"/>
    <property type="project" value="TreeGrafter"/>
</dbReference>
<keyword evidence="9" id="KW-1185">Reference proteome</keyword>
<evidence type="ECO:0000256" key="1">
    <source>
        <dbReference type="ARBA" id="ARBA00008085"/>
    </source>
</evidence>
<reference evidence="8 9" key="1">
    <citation type="journal article" date="2018" name="Nat. Ecol. Evol.">
        <title>Shark genomes provide insights into elasmobranch evolution and the origin of vertebrates.</title>
        <authorList>
            <person name="Hara Y"/>
            <person name="Yamaguchi K"/>
            <person name="Onimaru K"/>
            <person name="Kadota M"/>
            <person name="Koyanagi M"/>
            <person name="Keeley SD"/>
            <person name="Tatsumi K"/>
            <person name="Tanaka K"/>
            <person name="Motone F"/>
            <person name="Kageyama Y"/>
            <person name="Nozu R"/>
            <person name="Adachi N"/>
            <person name="Nishimura O"/>
            <person name="Nakagawa R"/>
            <person name="Tanegashima C"/>
            <person name="Kiyatake I"/>
            <person name="Matsumoto R"/>
            <person name="Murakumo K"/>
            <person name="Nishida K"/>
            <person name="Terakita A"/>
            <person name="Kuratani S"/>
            <person name="Sato K"/>
            <person name="Hyodo S Kuraku.S."/>
        </authorList>
    </citation>
    <scope>NUCLEOTIDE SEQUENCE [LARGE SCALE GENOMIC DNA]</scope>
</reference>
<dbReference type="STRING" id="137246.A0A401SKE8"/>
<feature type="domain" description="GTP cyclohydrolase I" evidence="7">
    <location>
        <begin position="59"/>
        <end position="107"/>
    </location>
</feature>
<evidence type="ECO:0000313" key="9">
    <source>
        <dbReference type="Proteomes" id="UP000287033"/>
    </source>
</evidence>
<dbReference type="Gene3D" id="1.10.286.10">
    <property type="match status" value="1"/>
</dbReference>
<keyword evidence="4" id="KW-0378">Hydrolase</keyword>
<comment type="caution">
    <text evidence="8">The sequence shown here is derived from an EMBL/GenBank/DDBJ whole genome shotgun (WGS) entry which is preliminary data.</text>
</comment>
<evidence type="ECO:0000256" key="5">
    <source>
        <dbReference type="ARBA" id="ARBA00023134"/>
    </source>
</evidence>
<dbReference type="PANTHER" id="PTHR11109:SF7">
    <property type="entry name" value="GTP CYCLOHYDROLASE 1"/>
    <property type="match status" value="1"/>
</dbReference>
<dbReference type="Pfam" id="PF01227">
    <property type="entry name" value="GTP_cyclohydroI"/>
    <property type="match status" value="1"/>
</dbReference>
<comment type="similarity">
    <text evidence="1">Belongs to the GTP cyclohydrolase I family.</text>
</comment>
<keyword evidence="3" id="KW-0547">Nucleotide-binding</keyword>
<dbReference type="PANTHER" id="PTHR11109">
    <property type="entry name" value="GTP CYCLOHYDROLASE I"/>
    <property type="match status" value="1"/>
</dbReference>
<dbReference type="OrthoDB" id="4966at2759"/>
<dbReference type="GO" id="GO:0006729">
    <property type="term" value="P:tetrahydrobiopterin biosynthetic process"/>
    <property type="evidence" value="ECO:0007669"/>
    <property type="project" value="TreeGrafter"/>
</dbReference>
<dbReference type="GO" id="GO:0003934">
    <property type="term" value="F:GTP cyclohydrolase I activity"/>
    <property type="evidence" value="ECO:0007669"/>
    <property type="project" value="InterPro"/>
</dbReference>
<dbReference type="GO" id="GO:0008270">
    <property type="term" value="F:zinc ion binding"/>
    <property type="evidence" value="ECO:0007669"/>
    <property type="project" value="TreeGrafter"/>
</dbReference>
<dbReference type="GO" id="GO:0046654">
    <property type="term" value="P:tetrahydrofolate biosynthetic process"/>
    <property type="evidence" value="ECO:0007669"/>
    <property type="project" value="InterPro"/>
</dbReference>
<keyword evidence="5" id="KW-0342">GTP-binding</keyword>
<evidence type="ECO:0000259" key="7">
    <source>
        <dbReference type="Pfam" id="PF01227"/>
    </source>
</evidence>
<organism evidence="8 9">
    <name type="scientific">Chiloscyllium punctatum</name>
    <name type="common">Brownbanded bambooshark</name>
    <name type="synonym">Hemiscyllium punctatum</name>
    <dbReference type="NCBI Taxonomy" id="137246"/>
    <lineage>
        <taxon>Eukaryota</taxon>
        <taxon>Metazoa</taxon>
        <taxon>Chordata</taxon>
        <taxon>Craniata</taxon>
        <taxon>Vertebrata</taxon>
        <taxon>Chondrichthyes</taxon>
        <taxon>Elasmobranchii</taxon>
        <taxon>Galeomorphii</taxon>
        <taxon>Galeoidea</taxon>
        <taxon>Orectolobiformes</taxon>
        <taxon>Hemiscylliidae</taxon>
        <taxon>Chiloscyllium</taxon>
    </lineage>
</organism>
<dbReference type="InterPro" id="IPR020602">
    <property type="entry name" value="GTP_CycHdrlase_I_dom"/>
</dbReference>
<evidence type="ECO:0000256" key="6">
    <source>
        <dbReference type="ARBA" id="ARBA00030854"/>
    </source>
</evidence>
<evidence type="ECO:0000256" key="2">
    <source>
        <dbReference type="ARBA" id="ARBA00017272"/>
    </source>
</evidence>
<dbReference type="InterPro" id="IPR001474">
    <property type="entry name" value="GTP_CycHdrlase_I"/>
</dbReference>
<dbReference type="AlphaFoldDB" id="A0A401SKE8"/>
<proteinExistence type="inferred from homology"/>
<sequence>MEYAKQIVAPETNRLCCTKKFVASWFEGYSDLAADSKKATVQWKDEKKRGGEDALAVLEEAYTSILRGLGEDPERQGLLKTPRRAARAMQFFTKGYQENIPGKVCNSKSTAHFVCCLSRAAFAKLSRQLQGIVKVYFTSSIYSRPLAVNAFKIGAQEKNHHSLHCR</sequence>
<name>A0A401SKE8_CHIPU</name>
<dbReference type="InterPro" id="IPR043134">
    <property type="entry name" value="GTP-CH-I_N"/>
</dbReference>
<dbReference type="GO" id="GO:0005525">
    <property type="term" value="F:GTP binding"/>
    <property type="evidence" value="ECO:0007669"/>
    <property type="project" value="UniProtKB-KW"/>
</dbReference>
<evidence type="ECO:0000256" key="4">
    <source>
        <dbReference type="ARBA" id="ARBA00022801"/>
    </source>
</evidence>
<evidence type="ECO:0000256" key="3">
    <source>
        <dbReference type="ARBA" id="ARBA00022741"/>
    </source>
</evidence>
<dbReference type="SUPFAM" id="SSF55620">
    <property type="entry name" value="Tetrahydrobiopterin biosynthesis enzymes-like"/>
    <property type="match status" value="1"/>
</dbReference>
<dbReference type="FunFam" id="1.10.286.10:FF:000003">
    <property type="entry name" value="GTP cyclohydrolase 1"/>
    <property type="match status" value="1"/>
</dbReference>
<accession>A0A401SKE8</accession>
<dbReference type="Proteomes" id="UP000287033">
    <property type="component" value="Unassembled WGS sequence"/>
</dbReference>
<evidence type="ECO:0000313" key="8">
    <source>
        <dbReference type="EMBL" id="GCC30866.1"/>
    </source>
</evidence>
<gene>
    <name evidence="8" type="ORF">chiPu_0009320</name>
</gene>
<protein>
    <recommendedName>
        <fullName evidence="2">GTP cyclohydrolase 1</fullName>
    </recommendedName>
    <alternativeName>
        <fullName evidence="6">GTP cyclohydrolase I</fullName>
    </alternativeName>
</protein>
<dbReference type="EMBL" id="BEZZ01000329">
    <property type="protein sequence ID" value="GCC30866.1"/>
    <property type="molecule type" value="Genomic_DNA"/>
</dbReference>